<feature type="domain" description="Nop" evidence="11">
    <location>
        <begin position="1768"/>
        <end position="1886"/>
    </location>
</feature>
<name>A0A158RET7_HYDTA</name>
<evidence type="ECO:0000256" key="3">
    <source>
        <dbReference type="ARBA" id="ARBA00022517"/>
    </source>
</evidence>
<comment type="similarity">
    <text evidence="2">Belongs to the NOP5/NOP56 family.</text>
</comment>
<feature type="compositionally biased region" description="Basic residues" evidence="7">
    <location>
        <begin position="2023"/>
        <end position="2033"/>
    </location>
</feature>
<dbReference type="PANTHER" id="PTHR10894:SF0">
    <property type="entry name" value="NUCLEOLAR PROTEIN 56"/>
    <property type="match status" value="1"/>
</dbReference>
<dbReference type="SUPFAM" id="SSF53474">
    <property type="entry name" value="alpha/beta-Hydrolases"/>
    <property type="match status" value="1"/>
</dbReference>
<dbReference type="InterPro" id="IPR002048">
    <property type="entry name" value="EF_hand_dom"/>
</dbReference>
<dbReference type="InterPro" id="IPR012976">
    <property type="entry name" value="NOSIC"/>
</dbReference>
<dbReference type="InterPro" id="IPR042239">
    <property type="entry name" value="Nop_C"/>
</dbReference>
<reference evidence="12 13" key="2">
    <citation type="submission" date="2018-11" db="EMBL/GenBank/DDBJ databases">
        <authorList>
            <consortium name="Pathogen Informatics"/>
        </authorList>
    </citation>
    <scope>NUCLEOTIDE SEQUENCE [LARGE SCALE GENOMIC DNA]</scope>
</reference>
<dbReference type="Gene3D" id="1.10.246.90">
    <property type="entry name" value="Nop domain"/>
    <property type="match status" value="1"/>
</dbReference>
<dbReference type="InterPro" id="IPR018247">
    <property type="entry name" value="EF_Hand_1_Ca_BS"/>
</dbReference>
<evidence type="ECO:0000259" key="10">
    <source>
        <dbReference type="PROSITE" id="PS50835"/>
    </source>
</evidence>
<dbReference type="PROSITE" id="PS50222">
    <property type="entry name" value="EF_HAND_2"/>
    <property type="match status" value="2"/>
</dbReference>
<evidence type="ECO:0000313" key="12">
    <source>
        <dbReference type="EMBL" id="VDM32520.1"/>
    </source>
</evidence>
<sequence length="2033" mass="227766">MVDYGLMDPGRKSISLLSLPGAENSKLPVLRRKHNLQHLRRSHPCTSHQMEHAISTPNLRLTGLGSSFSPWKAAGTDAVMVERCSRCGLPDLSAITTTINTTSSLVTSVSLPSLTSLDPTTGTAAMLDGSSLSDSAGVPLGGSRVSSRPTMRRLKQQHRHRALFTRKHNFRKNQALSTHIYTEDLVNFSSLSDLLIHSCHCNKTDPPTRSHRKIHSASPELSTATTSCITDFNRSRREASNPSILPSLSEDLRDHEIDTGVDDASLRHEGLYETLRRSRVTTSTTLSSLQPVDKRERANKEIEALDTTDGPNTMAQWVVRNPDKGIALVQNKITVRTMTIFFFPHLKCWCYRPGYTVVPTLVLITSMLSIHPSIHQQELVQWVLIHPDDGLALIRLLQENGEEVEVEDRRSLSQNFITTVGDEEKDLSKRQSTEQSRSATSANSTECLTKAVTPSTSFMGGDRLMNAFAPGTMAFVMLKEDLKQHVLLSSTFKGHIYSDFSQLPVPLPYFSNPTVRSSSVHLVICVHGLEGNCLDLRLLTMYLQLALPDHPLEFLMSDSNREDTFGSLEQLRDNLVEEILEHIQSMSEKPTHISFIGHSLGCVLIRAALSSPRLAHLYPMLHTFLSFCGPHLGTLYSTSGLVSMGMWALQKLKKSRSLLQLRLRDHPDPRETFMYALSAGEGFDRFRYVLLVASPQDHYVPHHSSRIELCRAALQDPSEMGVIYMEMVANILQRMIKSGRTTVVRYDVHYEVQSSANHFIGRAAHIAVLDSDVFMEKFFCVSAAKYFRCNDIESGSGSGSGEPGTDDPSASSLSLAYDASPLPNGDDDGNKMLDIREFAKGCADFGADLTKEEVKEIFELLDKDGSGHIDFDEFLEALRPPMPKCRVELVNQAFMKMDRSRDGYITAEDLRGVYNCKFHPKYKNGEWTEEQVFQEFLRKFEAPGEIDGKTCGEGQRCRSRQCLDGFGSIRDASQCVGGGEECMTCIVNSKCPRQPGWSSWSPWSECALSESNKKPKPDAHGCVPGTAFRTRLCNNPPPELGPNALQCSGLSQEVKACPYGCQEDQIDDFNLKARVKKQVQMDHLATRVQRKSPRDHADVVLVRTAGDSASLDCDTEAYRYAKATLEAKALSLSKINLPTRNVAIFWQLGGRTIATGSNYVATKERRIILPIKELVEEESRWISRLKRTSPVVEGTRLLLADLKPHDTGFYTCHIKIGSEEWVATFYSLIVLGQQFSAPAQMPFYLHSNIGEWSAFEKGQVYWYDAARIQWYLNGEPMFTDLAIRPRARIRLIPHLKTRMQGQWDCHLIVPRPDSPTVQASKNVSFSGRYLINTFFLRVTPRPPSLWELAARPPRVARLRLVAIIITVASLGLLVAVVLTIWAVRRWVHRTPTLDQLKSAVEEVIDDRTRLFINAQQKAQKRRQLLMPFIEAEMKEINKMRKNPPSDDAMLNGTVLTTFLSNQVTREGEKSDTSQSRVFFLFEHAAGYAILGTKLHELSAVIERLPEVSTDYDTFSGTFKLRAFSPFTSAENALENCNSISEGIVHDDLQNFLLSNLSGDKPVLLCVSEHKLADAIKATETGLPETVKISSESAAVDVYRGIREFFPNYIAELTHFAESQAQVGLGHSYSRAKIKFNVNRDDNMVIQTISLLDQMDKDINTFSMRIKEWFSYHFPELAKIVPESANYIKLVEIIRSRDDLSEDKVDQIEEVIHDHEKAVAILEVAKTSMGFDVTDQDVENLSSFAKIVQTFMERRAKAYDYLVNKLNGVAPNLNTLIGSQVAARLISHAGSLTNLSKFPASTIQILGAEKALFRALRTRGRTPKYGLIFHSTYIGRAAKENKGRISRFLAAKCALATRIDCFSDILCDVYGQHLKKQVEDRLKYFETGVLPMTNAEAMAAAVKEANKVIGKLKKRAIATLNGSPSPNINFYKDEAQGEKKKKKKKRKSELVQSEESAQHEVVEVEQLQEEFGKKKKKKKKQEMVIGDDGVDGDAEPPRKKKKTEEENEEENFVAGASADVESKPKKKKKRSLDV</sequence>
<dbReference type="GO" id="GO:0032040">
    <property type="term" value="C:small-subunit processome"/>
    <property type="evidence" value="ECO:0007669"/>
    <property type="project" value="InterPro"/>
</dbReference>
<feature type="compositionally biased region" description="Polar residues" evidence="7">
    <location>
        <begin position="433"/>
        <end position="446"/>
    </location>
</feature>
<evidence type="ECO:0000256" key="1">
    <source>
        <dbReference type="ARBA" id="ARBA00004604"/>
    </source>
</evidence>
<proteinExistence type="inferred from homology"/>
<dbReference type="InterPro" id="IPR007751">
    <property type="entry name" value="DUF676_lipase-like"/>
</dbReference>
<dbReference type="SMART" id="SM00931">
    <property type="entry name" value="NOSIC"/>
    <property type="match status" value="1"/>
</dbReference>
<dbReference type="InterPro" id="IPR007110">
    <property type="entry name" value="Ig-like_dom"/>
</dbReference>
<dbReference type="InterPro" id="IPR002687">
    <property type="entry name" value="Nop_dom"/>
</dbReference>
<feature type="region of interest" description="Disordered" evidence="7">
    <location>
        <begin position="423"/>
        <end position="446"/>
    </location>
</feature>
<evidence type="ECO:0000256" key="5">
    <source>
        <dbReference type="ARBA" id="ARBA00023242"/>
    </source>
</evidence>
<evidence type="ECO:0000313" key="13">
    <source>
        <dbReference type="Proteomes" id="UP000274429"/>
    </source>
</evidence>
<evidence type="ECO:0000313" key="14">
    <source>
        <dbReference type="WBParaSite" id="TTAC_0000804901-mRNA-1"/>
    </source>
</evidence>
<evidence type="ECO:0000256" key="2">
    <source>
        <dbReference type="ARBA" id="ARBA00009211"/>
    </source>
</evidence>
<feature type="domain" description="Ig-like" evidence="10">
    <location>
        <begin position="1106"/>
        <end position="1223"/>
    </location>
</feature>
<dbReference type="InterPro" id="IPR036383">
    <property type="entry name" value="TSP1_rpt_sf"/>
</dbReference>
<keyword evidence="4" id="KW-0106">Calcium</keyword>
<dbReference type="InterPro" id="IPR036070">
    <property type="entry name" value="Nop_dom_sf"/>
</dbReference>
<feature type="domain" description="EF-hand" evidence="9">
    <location>
        <begin position="849"/>
        <end position="884"/>
    </location>
</feature>
<evidence type="ECO:0000259" key="11">
    <source>
        <dbReference type="PROSITE" id="PS51358"/>
    </source>
</evidence>
<dbReference type="Pfam" id="PF08156">
    <property type="entry name" value="NOP5NT"/>
    <property type="match status" value="1"/>
</dbReference>
<dbReference type="CDD" id="cd00051">
    <property type="entry name" value="EFh"/>
    <property type="match status" value="2"/>
</dbReference>
<dbReference type="PROSITE" id="PS51358">
    <property type="entry name" value="NOP"/>
    <property type="match status" value="1"/>
</dbReference>
<dbReference type="EMBL" id="UYWX01020434">
    <property type="protein sequence ID" value="VDM32520.1"/>
    <property type="molecule type" value="Genomic_DNA"/>
</dbReference>
<dbReference type="OrthoDB" id="6780543at2759"/>
<evidence type="ECO:0000256" key="6">
    <source>
        <dbReference type="ARBA" id="ARBA00040742"/>
    </source>
</evidence>
<protein>
    <recommendedName>
        <fullName evidence="6">Nucleolar protein 56</fullName>
    </recommendedName>
</protein>
<dbReference type="InterPro" id="IPR045056">
    <property type="entry name" value="Nop56/Nop58"/>
</dbReference>
<dbReference type="Pfam" id="PF13499">
    <property type="entry name" value="EF-hand_7"/>
    <property type="match status" value="1"/>
</dbReference>
<dbReference type="SUPFAM" id="SSF89124">
    <property type="entry name" value="Nop domain"/>
    <property type="match status" value="1"/>
</dbReference>
<dbReference type="STRING" id="6205.A0A158RET7"/>
<dbReference type="PROSITE" id="PS00018">
    <property type="entry name" value="EF_HAND_1"/>
    <property type="match status" value="3"/>
</dbReference>
<dbReference type="InterPro" id="IPR011992">
    <property type="entry name" value="EF-hand-dom_pair"/>
</dbReference>
<dbReference type="SUPFAM" id="SSF82895">
    <property type="entry name" value="TSP-1 type 1 repeat"/>
    <property type="match status" value="1"/>
</dbReference>
<feature type="region of interest" description="Disordered" evidence="7">
    <location>
        <begin position="1922"/>
        <end position="2033"/>
    </location>
</feature>
<keyword evidence="5" id="KW-0539">Nucleus</keyword>
<dbReference type="InterPro" id="IPR012974">
    <property type="entry name" value="NOP58/56_N"/>
</dbReference>
<dbReference type="FunFam" id="1.10.246.90:FF:000001">
    <property type="entry name" value="Nucleolar protein 56"/>
    <property type="match status" value="1"/>
</dbReference>
<feature type="region of interest" description="Disordered" evidence="7">
    <location>
        <begin position="795"/>
        <end position="826"/>
    </location>
</feature>
<dbReference type="Gene3D" id="3.40.50.1820">
    <property type="entry name" value="alpha/beta hydrolase"/>
    <property type="match status" value="1"/>
</dbReference>
<dbReference type="PROSITE" id="PS50835">
    <property type="entry name" value="IG_LIKE"/>
    <property type="match status" value="1"/>
</dbReference>
<evidence type="ECO:0000256" key="8">
    <source>
        <dbReference type="SAM" id="Phobius"/>
    </source>
</evidence>
<dbReference type="InterPro" id="IPR000884">
    <property type="entry name" value="TSP1_rpt"/>
</dbReference>
<dbReference type="GO" id="GO:0031428">
    <property type="term" value="C:box C/D methylation guide snoRNP complex"/>
    <property type="evidence" value="ECO:0007669"/>
    <property type="project" value="InterPro"/>
</dbReference>
<dbReference type="Pfam" id="PF13202">
    <property type="entry name" value="EF-hand_5"/>
    <property type="match status" value="1"/>
</dbReference>
<dbReference type="GO" id="GO:0030515">
    <property type="term" value="F:snoRNA binding"/>
    <property type="evidence" value="ECO:0007669"/>
    <property type="project" value="InterPro"/>
</dbReference>
<dbReference type="GO" id="GO:0042254">
    <property type="term" value="P:ribosome biogenesis"/>
    <property type="evidence" value="ECO:0007669"/>
    <property type="project" value="UniProtKB-KW"/>
</dbReference>
<dbReference type="Proteomes" id="UP000274429">
    <property type="component" value="Unassembled WGS sequence"/>
</dbReference>
<keyword evidence="8" id="KW-0472">Membrane</keyword>
<dbReference type="SMART" id="SM00054">
    <property type="entry name" value="EFh"/>
    <property type="match status" value="2"/>
</dbReference>
<dbReference type="Pfam" id="PF01798">
    <property type="entry name" value="Nop"/>
    <property type="match status" value="1"/>
</dbReference>
<evidence type="ECO:0000256" key="7">
    <source>
        <dbReference type="SAM" id="MobiDB-lite"/>
    </source>
</evidence>
<organism evidence="14">
    <name type="scientific">Hydatigena taeniaeformis</name>
    <name type="common">Feline tapeworm</name>
    <name type="synonym">Taenia taeniaeformis</name>
    <dbReference type="NCBI Taxonomy" id="6205"/>
    <lineage>
        <taxon>Eukaryota</taxon>
        <taxon>Metazoa</taxon>
        <taxon>Spiralia</taxon>
        <taxon>Lophotrochozoa</taxon>
        <taxon>Platyhelminthes</taxon>
        <taxon>Cestoda</taxon>
        <taxon>Eucestoda</taxon>
        <taxon>Cyclophyllidea</taxon>
        <taxon>Taeniidae</taxon>
        <taxon>Hydatigera</taxon>
    </lineage>
</organism>
<evidence type="ECO:0000256" key="4">
    <source>
        <dbReference type="ARBA" id="ARBA00022837"/>
    </source>
</evidence>
<evidence type="ECO:0000259" key="9">
    <source>
        <dbReference type="PROSITE" id="PS50222"/>
    </source>
</evidence>
<dbReference type="WBParaSite" id="TTAC_0000804901-mRNA-1">
    <property type="protein sequence ID" value="TTAC_0000804901-mRNA-1"/>
    <property type="gene ID" value="TTAC_0000804901"/>
</dbReference>
<dbReference type="PROSITE" id="PS50092">
    <property type="entry name" value="TSP1"/>
    <property type="match status" value="2"/>
</dbReference>
<dbReference type="PANTHER" id="PTHR10894">
    <property type="entry name" value="NUCLEOLAR PROTEIN 5 NUCLEOLAR PROTEIN NOP5 NOP58"/>
    <property type="match status" value="1"/>
</dbReference>
<keyword evidence="8" id="KW-1133">Transmembrane helix</keyword>
<feature type="region of interest" description="Disordered" evidence="7">
    <location>
        <begin position="232"/>
        <end position="251"/>
    </location>
</feature>
<keyword evidence="8" id="KW-0812">Transmembrane</keyword>
<comment type="subcellular location">
    <subcellularLocation>
        <location evidence="1">Nucleus</location>
        <location evidence="1">Nucleolus</location>
    </subcellularLocation>
</comment>
<keyword evidence="3" id="KW-0690">Ribosome biogenesis</keyword>
<keyword evidence="13" id="KW-1185">Reference proteome</keyword>
<feature type="domain" description="EF-hand" evidence="9">
    <location>
        <begin position="885"/>
        <end position="920"/>
    </location>
</feature>
<dbReference type="Gene3D" id="1.10.238.10">
    <property type="entry name" value="EF-hand"/>
    <property type="match status" value="2"/>
</dbReference>
<gene>
    <name evidence="12" type="ORF">TTAC_LOCUS8034</name>
</gene>
<reference evidence="14" key="1">
    <citation type="submission" date="2016-04" db="UniProtKB">
        <authorList>
            <consortium name="WormBaseParasite"/>
        </authorList>
    </citation>
    <scope>IDENTIFICATION</scope>
</reference>
<feature type="transmembrane region" description="Helical" evidence="8">
    <location>
        <begin position="1360"/>
        <end position="1383"/>
    </location>
</feature>
<dbReference type="GO" id="GO:0005509">
    <property type="term" value="F:calcium ion binding"/>
    <property type="evidence" value="ECO:0007669"/>
    <property type="project" value="InterPro"/>
</dbReference>
<dbReference type="Gene3D" id="1.10.287.4070">
    <property type="match status" value="1"/>
</dbReference>
<feature type="compositionally biased region" description="Low complexity" evidence="7">
    <location>
        <begin position="806"/>
        <end position="823"/>
    </location>
</feature>
<dbReference type="SUPFAM" id="SSF47473">
    <property type="entry name" value="EF-hand"/>
    <property type="match status" value="1"/>
</dbReference>
<dbReference type="Gene3D" id="2.20.100.10">
    <property type="entry name" value="Thrombospondin type-1 (TSP1) repeat"/>
    <property type="match status" value="1"/>
</dbReference>
<dbReference type="InterPro" id="IPR029058">
    <property type="entry name" value="AB_hydrolase_fold"/>
</dbReference>
<dbReference type="Pfam" id="PF05057">
    <property type="entry name" value="DUF676"/>
    <property type="match status" value="1"/>
</dbReference>
<accession>A0A158RET7</accession>